<evidence type="ECO:0000256" key="5">
    <source>
        <dbReference type="ARBA" id="ARBA00022989"/>
    </source>
</evidence>
<organism evidence="10 11">
    <name type="scientific">Rhizodiscina lignyota</name>
    <dbReference type="NCBI Taxonomy" id="1504668"/>
    <lineage>
        <taxon>Eukaryota</taxon>
        <taxon>Fungi</taxon>
        <taxon>Dikarya</taxon>
        <taxon>Ascomycota</taxon>
        <taxon>Pezizomycotina</taxon>
        <taxon>Dothideomycetes</taxon>
        <taxon>Pleosporomycetidae</taxon>
        <taxon>Aulographales</taxon>
        <taxon>Rhizodiscinaceae</taxon>
        <taxon>Rhizodiscina</taxon>
    </lineage>
</organism>
<feature type="transmembrane region" description="Helical" evidence="8">
    <location>
        <begin position="20"/>
        <end position="43"/>
    </location>
</feature>
<accession>A0A9P4M8C4</accession>
<dbReference type="InterPro" id="IPR005828">
    <property type="entry name" value="MFS_sugar_transport-like"/>
</dbReference>
<feature type="transmembrane region" description="Helical" evidence="8">
    <location>
        <begin position="93"/>
        <end position="113"/>
    </location>
</feature>
<dbReference type="InterPro" id="IPR050360">
    <property type="entry name" value="MFS_Sugar_Transporters"/>
</dbReference>
<dbReference type="Proteomes" id="UP000799772">
    <property type="component" value="Unassembled WGS sequence"/>
</dbReference>
<evidence type="ECO:0000256" key="1">
    <source>
        <dbReference type="ARBA" id="ARBA00004141"/>
    </source>
</evidence>
<keyword evidence="11" id="KW-1185">Reference proteome</keyword>
<evidence type="ECO:0000256" key="3">
    <source>
        <dbReference type="ARBA" id="ARBA00022448"/>
    </source>
</evidence>
<dbReference type="Pfam" id="PF00083">
    <property type="entry name" value="Sugar_tr"/>
    <property type="match status" value="1"/>
</dbReference>
<dbReference type="Gene3D" id="1.20.1250.20">
    <property type="entry name" value="MFS general substrate transporter like domains"/>
    <property type="match status" value="1"/>
</dbReference>
<dbReference type="FunFam" id="1.20.1250.20:FF:000134">
    <property type="entry name" value="MFS sugar transporter protein"/>
    <property type="match status" value="1"/>
</dbReference>
<feature type="transmembrane region" description="Helical" evidence="8">
    <location>
        <begin position="332"/>
        <end position="356"/>
    </location>
</feature>
<comment type="similarity">
    <text evidence="2 7">Belongs to the major facilitator superfamily. Sugar transporter (TC 2.A.1.1) family.</text>
</comment>
<dbReference type="GO" id="GO:0016020">
    <property type="term" value="C:membrane"/>
    <property type="evidence" value="ECO:0007669"/>
    <property type="project" value="UniProtKB-SubCell"/>
</dbReference>
<evidence type="ECO:0000259" key="9">
    <source>
        <dbReference type="PROSITE" id="PS50850"/>
    </source>
</evidence>
<dbReference type="EMBL" id="ML978123">
    <property type="protein sequence ID" value="KAF2101546.1"/>
    <property type="molecule type" value="Genomic_DNA"/>
</dbReference>
<dbReference type="InterPro" id="IPR003663">
    <property type="entry name" value="Sugar/inositol_transpt"/>
</dbReference>
<evidence type="ECO:0000256" key="8">
    <source>
        <dbReference type="SAM" id="Phobius"/>
    </source>
</evidence>
<evidence type="ECO:0000313" key="10">
    <source>
        <dbReference type="EMBL" id="KAF2101546.1"/>
    </source>
</evidence>
<feature type="domain" description="Major facilitator superfamily (MFS) profile" evidence="9">
    <location>
        <begin position="21"/>
        <end position="460"/>
    </location>
</feature>
<keyword evidence="6 8" id="KW-0472">Membrane</keyword>
<evidence type="ECO:0000313" key="11">
    <source>
        <dbReference type="Proteomes" id="UP000799772"/>
    </source>
</evidence>
<dbReference type="InterPro" id="IPR020846">
    <property type="entry name" value="MFS_dom"/>
</dbReference>
<keyword evidence="3 7" id="KW-0813">Transport</keyword>
<dbReference type="NCBIfam" id="TIGR00879">
    <property type="entry name" value="SP"/>
    <property type="match status" value="1"/>
</dbReference>
<evidence type="ECO:0000256" key="2">
    <source>
        <dbReference type="ARBA" id="ARBA00010992"/>
    </source>
</evidence>
<feature type="transmembrane region" description="Helical" evidence="8">
    <location>
        <begin position="368"/>
        <end position="387"/>
    </location>
</feature>
<feature type="transmembrane region" description="Helical" evidence="8">
    <location>
        <begin position="437"/>
        <end position="456"/>
    </location>
</feature>
<dbReference type="OrthoDB" id="6612291at2759"/>
<feature type="transmembrane region" description="Helical" evidence="8">
    <location>
        <begin position="151"/>
        <end position="175"/>
    </location>
</feature>
<feature type="transmembrane region" description="Helical" evidence="8">
    <location>
        <begin position="408"/>
        <end position="431"/>
    </location>
</feature>
<proteinExistence type="inferred from homology"/>
<comment type="subcellular location">
    <subcellularLocation>
        <location evidence="1">Membrane</location>
        <topology evidence="1">Multi-pass membrane protein</topology>
    </subcellularLocation>
</comment>
<keyword evidence="5 8" id="KW-1133">Transmembrane helix</keyword>
<dbReference type="AlphaFoldDB" id="A0A9P4M8C4"/>
<gene>
    <name evidence="10" type="ORF">NA57DRAFT_72986</name>
</gene>
<dbReference type="GO" id="GO:0005351">
    <property type="term" value="F:carbohydrate:proton symporter activity"/>
    <property type="evidence" value="ECO:0007669"/>
    <property type="project" value="TreeGrafter"/>
</dbReference>
<protein>
    <submittedName>
        <fullName evidence="10">General substrate transporter</fullName>
    </submittedName>
</protein>
<name>A0A9P4M8C4_9PEZI</name>
<dbReference type="PANTHER" id="PTHR48022">
    <property type="entry name" value="PLASTIDIC GLUCOSE TRANSPORTER 4"/>
    <property type="match status" value="1"/>
</dbReference>
<dbReference type="PROSITE" id="PS50850">
    <property type="entry name" value="MFS"/>
    <property type="match status" value="1"/>
</dbReference>
<evidence type="ECO:0000256" key="7">
    <source>
        <dbReference type="RuleBase" id="RU003346"/>
    </source>
</evidence>
<dbReference type="InterPro" id="IPR036259">
    <property type="entry name" value="MFS_trans_sf"/>
</dbReference>
<comment type="caution">
    <text evidence="10">The sequence shown here is derived from an EMBL/GenBank/DDBJ whole genome shotgun (WGS) entry which is preliminary data.</text>
</comment>
<dbReference type="SUPFAM" id="SSF103473">
    <property type="entry name" value="MFS general substrate transporter"/>
    <property type="match status" value="1"/>
</dbReference>
<evidence type="ECO:0000256" key="4">
    <source>
        <dbReference type="ARBA" id="ARBA00022692"/>
    </source>
</evidence>
<dbReference type="PROSITE" id="PS00216">
    <property type="entry name" value="SUGAR_TRANSPORT_1"/>
    <property type="match status" value="1"/>
</dbReference>
<dbReference type="PANTHER" id="PTHR48022:SF11">
    <property type="entry name" value="MONOSACCHARIDE TRANSPORTER (HXT8), PUTATIVE (AFU_ORTHOLOGUE AFUA_2G08120)-RELATED"/>
    <property type="match status" value="1"/>
</dbReference>
<keyword evidence="4 8" id="KW-0812">Transmembrane</keyword>
<feature type="transmembrane region" description="Helical" evidence="8">
    <location>
        <begin position="63"/>
        <end position="86"/>
    </location>
</feature>
<sequence length="515" mass="57205">MAEELHHSQKSTQYNAANLLAIIAMGVGSVGYGYSANVIAPVLAFPSFNDYFELETRSNGSAILALMTSMYYVGGTIAAFSIGFMAEKYGRKWAIAASAIVTLISGALLAGSVDVAMFIVFRFWSGAGGNLLSATVPIWMAEVVPAKNRGLLVDLHGAMYVFGYMAAAWVGYGFFFMDSKDSWRAPFAVQCLPPLLLLAGIYWLPESPRWLLMKDRHDEARKILHRLHSPEEAEVEYIQIDAQMRIDKTLDTSYMHMFRKPSYRRRLWLSLACTGFNQFSGILVITNYSPLIYKNLGYDTPQQLLYNSGWQTLSLGSALIGLFIIDRLPRPLVLQLGIGGCMVFLILEAALVAEFVDTSGAPSTNGSALKACVAMIFCYNFFFQGLLNGTQWAYVSELWPSHMRPKGLAMGLVAILTLNIAFVQAAPTAFANIGWKYYLVFIIPSAIWIVIIQFTFPDTKGLPLEEVARLFGDEDELAHQEEVHKALEEDLHTHKDAGEILHQEHDITPKTETEA</sequence>
<dbReference type="InterPro" id="IPR005829">
    <property type="entry name" value="Sugar_transporter_CS"/>
</dbReference>
<feature type="transmembrane region" description="Helical" evidence="8">
    <location>
        <begin position="267"/>
        <end position="288"/>
    </location>
</feature>
<reference evidence="10" key="1">
    <citation type="journal article" date="2020" name="Stud. Mycol.">
        <title>101 Dothideomycetes genomes: a test case for predicting lifestyles and emergence of pathogens.</title>
        <authorList>
            <person name="Haridas S."/>
            <person name="Albert R."/>
            <person name="Binder M."/>
            <person name="Bloem J."/>
            <person name="Labutti K."/>
            <person name="Salamov A."/>
            <person name="Andreopoulos B."/>
            <person name="Baker S."/>
            <person name="Barry K."/>
            <person name="Bills G."/>
            <person name="Bluhm B."/>
            <person name="Cannon C."/>
            <person name="Castanera R."/>
            <person name="Culley D."/>
            <person name="Daum C."/>
            <person name="Ezra D."/>
            <person name="Gonzalez J."/>
            <person name="Henrissat B."/>
            <person name="Kuo A."/>
            <person name="Liang C."/>
            <person name="Lipzen A."/>
            <person name="Lutzoni F."/>
            <person name="Magnuson J."/>
            <person name="Mondo S."/>
            <person name="Nolan M."/>
            <person name="Ohm R."/>
            <person name="Pangilinan J."/>
            <person name="Park H.-J."/>
            <person name="Ramirez L."/>
            <person name="Alfaro M."/>
            <person name="Sun H."/>
            <person name="Tritt A."/>
            <person name="Yoshinaga Y."/>
            <person name="Zwiers L.-H."/>
            <person name="Turgeon B."/>
            <person name="Goodwin S."/>
            <person name="Spatafora J."/>
            <person name="Crous P."/>
            <person name="Grigoriev I."/>
        </authorList>
    </citation>
    <scope>NUCLEOTIDE SEQUENCE</scope>
    <source>
        <strain evidence="10">CBS 133067</strain>
    </source>
</reference>
<evidence type="ECO:0000256" key="6">
    <source>
        <dbReference type="ARBA" id="ARBA00023136"/>
    </source>
</evidence>